<evidence type="ECO:0000256" key="7">
    <source>
        <dbReference type="ARBA" id="ARBA00041344"/>
    </source>
</evidence>
<organism evidence="11">
    <name type="scientific">Thelazia callipaeda</name>
    <name type="common">Oriental eyeworm</name>
    <name type="synonym">Parasitic nematode</name>
    <dbReference type="NCBI Taxonomy" id="103827"/>
    <lineage>
        <taxon>Eukaryota</taxon>
        <taxon>Metazoa</taxon>
        <taxon>Ecdysozoa</taxon>
        <taxon>Nematoda</taxon>
        <taxon>Chromadorea</taxon>
        <taxon>Rhabditida</taxon>
        <taxon>Spirurina</taxon>
        <taxon>Spiruromorpha</taxon>
        <taxon>Thelazioidea</taxon>
        <taxon>Thelaziidae</taxon>
        <taxon>Thelazia</taxon>
    </lineage>
</organism>
<reference evidence="11" key="1">
    <citation type="submission" date="2017-02" db="UniProtKB">
        <authorList>
            <consortium name="WormBaseParasite"/>
        </authorList>
    </citation>
    <scope>IDENTIFICATION</scope>
</reference>
<evidence type="ECO:0000256" key="2">
    <source>
        <dbReference type="ARBA" id="ARBA00008444"/>
    </source>
</evidence>
<dbReference type="OMA" id="LRRKWDY"/>
<dbReference type="AlphaFoldDB" id="A0A0N5CV69"/>
<dbReference type="InterPro" id="IPR055299">
    <property type="entry name" value="TIMMDC1"/>
</dbReference>
<gene>
    <name evidence="9" type="ORF">TCLT_LOCUS4184</name>
</gene>
<reference evidence="9 10" key="2">
    <citation type="submission" date="2018-11" db="EMBL/GenBank/DDBJ databases">
        <authorList>
            <consortium name="Pathogen Informatics"/>
        </authorList>
    </citation>
    <scope>NUCLEOTIDE SEQUENCE [LARGE SCALE GENOMIC DNA]</scope>
</reference>
<dbReference type="PANTHER" id="PTHR13002:SF1">
    <property type="entry name" value="COMPLEX I ASSEMBLY FACTOR TIMMDC1, MITOCHONDRIAL"/>
    <property type="match status" value="1"/>
</dbReference>
<evidence type="ECO:0000256" key="4">
    <source>
        <dbReference type="ARBA" id="ARBA00022989"/>
    </source>
</evidence>
<comment type="subcellular location">
    <subcellularLocation>
        <location evidence="1">Membrane</location>
        <topology evidence="1">Multi-pass membrane protein</topology>
    </subcellularLocation>
</comment>
<feature type="transmembrane region" description="Helical" evidence="8">
    <location>
        <begin position="153"/>
        <end position="171"/>
    </location>
</feature>
<dbReference type="EMBL" id="UYYF01004279">
    <property type="protein sequence ID" value="VDN01256.1"/>
    <property type="molecule type" value="Genomic_DNA"/>
</dbReference>
<dbReference type="PANTHER" id="PTHR13002">
    <property type="entry name" value="C3ORF1 PROTEIN-RELATED"/>
    <property type="match status" value="1"/>
</dbReference>
<keyword evidence="3 8" id="KW-0812">Transmembrane</keyword>
<dbReference type="WBParaSite" id="TCLT_0000419501-mRNA-1">
    <property type="protein sequence ID" value="TCLT_0000419501-mRNA-1"/>
    <property type="gene ID" value="TCLT_0000419501"/>
</dbReference>
<dbReference type="Proteomes" id="UP000276776">
    <property type="component" value="Unassembled WGS sequence"/>
</dbReference>
<dbReference type="OrthoDB" id="5826189at2759"/>
<keyword evidence="4 8" id="KW-1133">Transmembrane helix</keyword>
<accession>A0A0N5CV69</accession>
<sequence>MSDNEKTIWSKFISVLRGFSFSQELGIEKKDKVGNEKIVDRFTPNCGWRRLKGIYTDGGVHFETGILLPCMEWSFISAVLITAPRGWQEAAERYNRYSKGRIFLNSHDALRRKWDYAFVSFLRRGGIFGSLAALYVGCIVGSITHVTAWRDHFSLWTVPIITTSLPCVFAYPFGLSKMLQTGTLGLTCGLTVSLIVYCASHFCNQTVNDTYQKFKNDYEVMLMNKRDEDKNISIYQKEHKIWFRNLARFQIEREKHLKKDEISAKSSE</sequence>
<evidence type="ECO:0000313" key="11">
    <source>
        <dbReference type="WBParaSite" id="TCLT_0000419501-mRNA-1"/>
    </source>
</evidence>
<evidence type="ECO:0000313" key="10">
    <source>
        <dbReference type="Proteomes" id="UP000276776"/>
    </source>
</evidence>
<dbReference type="GO" id="GO:0016020">
    <property type="term" value="C:membrane"/>
    <property type="evidence" value="ECO:0007669"/>
    <property type="project" value="UniProtKB-SubCell"/>
</dbReference>
<evidence type="ECO:0000256" key="6">
    <source>
        <dbReference type="ARBA" id="ARBA00040778"/>
    </source>
</evidence>
<name>A0A0N5CV69_THECL</name>
<proteinExistence type="inferred from homology"/>
<dbReference type="STRING" id="103827.A0A0N5CV69"/>
<feature type="transmembrane region" description="Helical" evidence="8">
    <location>
        <begin position="183"/>
        <end position="202"/>
    </location>
</feature>
<feature type="transmembrane region" description="Helical" evidence="8">
    <location>
        <begin position="121"/>
        <end position="147"/>
    </location>
</feature>
<dbReference type="GO" id="GO:0032981">
    <property type="term" value="P:mitochondrial respiratory chain complex I assembly"/>
    <property type="evidence" value="ECO:0007669"/>
    <property type="project" value="InterPro"/>
</dbReference>
<keyword evidence="10" id="KW-1185">Reference proteome</keyword>
<evidence type="ECO:0000256" key="3">
    <source>
        <dbReference type="ARBA" id="ARBA00022692"/>
    </source>
</evidence>
<evidence type="ECO:0000256" key="1">
    <source>
        <dbReference type="ARBA" id="ARBA00004141"/>
    </source>
</evidence>
<evidence type="ECO:0000256" key="8">
    <source>
        <dbReference type="SAM" id="Phobius"/>
    </source>
</evidence>
<dbReference type="GO" id="GO:0005739">
    <property type="term" value="C:mitochondrion"/>
    <property type="evidence" value="ECO:0007669"/>
    <property type="project" value="TreeGrafter"/>
</dbReference>
<protein>
    <recommendedName>
        <fullName evidence="6">Complex I assembly factor TIMMDC1, mitochondrial</fullName>
    </recommendedName>
    <alternativeName>
        <fullName evidence="7">Translocase of inner mitochondrial membrane domain-containing protein 1</fullName>
    </alternativeName>
</protein>
<comment type="similarity">
    <text evidence="2">Belongs to the Tim17/Tim22/Tim23 family.</text>
</comment>
<evidence type="ECO:0000313" key="9">
    <source>
        <dbReference type="EMBL" id="VDN01256.1"/>
    </source>
</evidence>
<evidence type="ECO:0000256" key="5">
    <source>
        <dbReference type="ARBA" id="ARBA00023136"/>
    </source>
</evidence>
<keyword evidence="5 8" id="KW-0472">Membrane</keyword>